<comment type="similarity">
    <text evidence="1">Belongs to the methyltransferase superfamily. L-isoaspartyl/D-aspartyl protein methyltransferase family.</text>
</comment>
<dbReference type="GO" id="GO:0032259">
    <property type="term" value="P:methylation"/>
    <property type="evidence" value="ECO:0007669"/>
    <property type="project" value="UniProtKB-KW"/>
</dbReference>
<organism evidence="4 5">
    <name type="scientific">Variibacter gotjawalensis</name>
    <dbReference type="NCBI Taxonomy" id="1333996"/>
    <lineage>
        <taxon>Bacteria</taxon>
        <taxon>Pseudomonadati</taxon>
        <taxon>Pseudomonadota</taxon>
        <taxon>Alphaproteobacteria</taxon>
        <taxon>Hyphomicrobiales</taxon>
        <taxon>Nitrobacteraceae</taxon>
        <taxon>Variibacter</taxon>
    </lineage>
</organism>
<evidence type="ECO:0000256" key="3">
    <source>
        <dbReference type="ARBA" id="ARBA00030757"/>
    </source>
</evidence>
<dbReference type="RefSeq" id="WP_096356429.1">
    <property type="nucleotide sequence ID" value="NZ_AP014946.1"/>
</dbReference>
<keyword evidence="4" id="KW-0808">Transferase</keyword>
<dbReference type="Proteomes" id="UP000236884">
    <property type="component" value="Chromosome"/>
</dbReference>
<dbReference type="SUPFAM" id="SSF53335">
    <property type="entry name" value="S-adenosyl-L-methionine-dependent methyltransferases"/>
    <property type="match status" value="1"/>
</dbReference>
<dbReference type="InterPro" id="IPR000682">
    <property type="entry name" value="PCMT"/>
</dbReference>
<dbReference type="Gene3D" id="3.40.50.150">
    <property type="entry name" value="Vaccinia Virus protein VP39"/>
    <property type="match status" value="1"/>
</dbReference>
<dbReference type="OrthoDB" id="9798496at2"/>
<evidence type="ECO:0000256" key="1">
    <source>
        <dbReference type="ARBA" id="ARBA00005369"/>
    </source>
</evidence>
<evidence type="ECO:0000313" key="5">
    <source>
        <dbReference type="Proteomes" id="UP000236884"/>
    </source>
</evidence>
<name>A0A0S3PWP8_9BRAD</name>
<dbReference type="KEGG" id="vgo:GJW-30_1_02860"/>
<dbReference type="InterPro" id="IPR029063">
    <property type="entry name" value="SAM-dependent_MTases_sf"/>
</dbReference>
<dbReference type="PANTHER" id="PTHR11579:SF18">
    <property type="entry name" value="PROTEIN-L-ISOASPARTATE O-METHYLTRANSFERASE"/>
    <property type="match status" value="1"/>
</dbReference>
<dbReference type="GO" id="GO:0004719">
    <property type="term" value="F:protein-L-isoaspartate (D-aspartate) O-methyltransferase activity"/>
    <property type="evidence" value="ECO:0007669"/>
    <property type="project" value="InterPro"/>
</dbReference>
<sequence>MTTLDAARRMMVDGQIRPNDVTDRRILGAFERVPRERFVPADQAAIAYLDRSVRVGQGRFLLQAMTLAKMLQAVDIAEGQKVLDVGCATGYSTAILAAMGADVFGLEEDEASAAVATRTLLDLGSAATVRRGPLAEGAQADGPFDVIVLNGSVEFEPKSLLAQLKEGGRLVCVERRGGLSRAMLYVMADGDAGARPLFDASAPVLPGFAAVPQFAL</sequence>
<reference evidence="4 5" key="1">
    <citation type="submission" date="2015-08" db="EMBL/GenBank/DDBJ databases">
        <title>Investigation of the bacterial diversity of lava forest soil.</title>
        <authorList>
            <person name="Lee J.S."/>
        </authorList>
    </citation>
    <scope>NUCLEOTIDE SEQUENCE [LARGE SCALE GENOMIC DNA]</scope>
    <source>
        <strain evidence="4 5">GJW-30</strain>
    </source>
</reference>
<dbReference type="EMBL" id="AP014946">
    <property type="protein sequence ID" value="BAT60324.1"/>
    <property type="molecule type" value="Genomic_DNA"/>
</dbReference>
<evidence type="ECO:0000313" key="4">
    <source>
        <dbReference type="EMBL" id="BAT60324.1"/>
    </source>
</evidence>
<keyword evidence="5" id="KW-1185">Reference proteome</keyword>
<proteinExistence type="inferred from homology"/>
<evidence type="ECO:0000256" key="2">
    <source>
        <dbReference type="ARBA" id="ARBA00013346"/>
    </source>
</evidence>
<gene>
    <name evidence="4" type="primary">pcm_1</name>
    <name evidence="4" type="ORF">GJW-30_1_02860</name>
</gene>
<dbReference type="Pfam" id="PF01135">
    <property type="entry name" value="PCMT"/>
    <property type="match status" value="1"/>
</dbReference>
<protein>
    <recommendedName>
        <fullName evidence="2">Protein-L-isoaspartate O-methyltransferase</fullName>
    </recommendedName>
    <alternativeName>
        <fullName evidence="3">Protein L-isoaspartyl methyltransferase</fullName>
    </alternativeName>
</protein>
<dbReference type="PANTHER" id="PTHR11579">
    <property type="entry name" value="PROTEIN-L-ISOASPARTATE O-METHYLTRANSFERASE"/>
    <property type="match status" value="1"/>
</dbReference>
<dbReference type="CDD" id="cd02440">
    <property type="entry name" value="AdoMet_MTases"/>
    <property type="match status" value="1"/>
</dbReference>
<accession>A0A0S3PWP8</accession>
<dbReference type="AlphaFoldDB" id="A0A0S3PWP8"/>
<keyword evidence="4" id="KW-0489">Methyltransferase</keyword>
<dbReference type="GO" id="GO:0005737">
    <property type="term" value="C:cytoplasm"/>
    <property type="evidence" value="ECO:0007669"/>
    <property type="project" value="TreeGrafter"/>
</dbReference>